<dbReference type="InterPro" id="IPR050464">
    <property type="entry name" value="Zeta_carotene_desat/Oxidored"/>
</dbReference>
<dbReference type="RefSeq" id="WP_018979292.1">
    <property type="nucleotide sequence ID" value="NZ_BAQD01000043.1"/>
</dbReference>
<evidence type="ECO:0000313" key="2">
    <source>
        <dbReference type="EMBL" id="GBQ07671.1"/>
    </source>
</evidence>
<evidence type="ECO:0000313" key="3">
    <source>
        <dbReference type="Proteomes" id="UP001062901"/>
    </source>
</evidence>
<keyword evidence="3" id="KW-1185">Reference proteome</keyword>
<dbReference type="NCBIfam" id="TIGR03467">
    <property type="entry name" value="HpnE"/>
    <property type="match status" value="1"/>
</dbReference>
<dbReference type="InterPro" id="IPR017830">
    <property type="entry name" value="SQase_HpnE"/>
</dbReference>
<reference evidence="2" key="1">
    <citation type="submission" date="2013-04" db="EMBL/GenBank/DDBJ databases">
        <title>The genome sequencing project of 58 acetic acid bacteria.</title>
        <authorList>
            <person name="Okamoto-Kainuma A."/>
            <person name="Ishikawa M."/>
            <person name="Umino S."/>
            <person name="Koizumi Y."/>
            <person name="Shiwa Y."/>
            <person name="Yoshikawa H."/>
            <person name="Matsutani M."/>
            <person name="Matsushita K."/>
        </authorList>
    </citation>
    <scope>NUCLEOTIDE SEQUENCE</scope>
    <source>
        <strain evidence="2">DSM 15669</strain>
    </source>
</reference>
<dbReference type="Gene3D" id="1.10.3110.10">
    <property type="entry name" value="protoporphyrinogen ix oxidase, domain 3"/>
    <property type="match status" value="1"/>
</dbReference>
<sequence>MSRVHIIGGGLAGLSAAVELAPQAQVELYEAGPVCGGRARSFHDKALDTVIDNGNHLMLSANPCTFRYLDLLGARHTLQGPGEPIFPWFDLNEQRGWTVRLSPGKIPFWLLSKRRRVPGMTLKETTALVRLMRADDDTVVSDCLAEGALARRLLEPFAVSVMNTPSNESSAALLGNVVRRTLAQGGQACCPWMAAHGLSESFVTPALAYLEQYHASVHTGTRVAALRYERGRVVALETSSGEVALGAEDSVIMAVPAPVATSLLPGLDGPDQFESIANAHFRLPFHLKPRGVVAQARFVGLIGGIAEWVFVHDDVLSVTVSAANRYADRSQTEMLETIWSELLQALNPILEEPLPQLMPTARLIREKRATFAATPEQNRRRPGAATPYINLALAGDWTDTGLPATIEGALQSGLDAVALLGFRSERTRVKAA</sequence>
<name>A0ABQ0P087_9PROT</name>
<dbReference type="Gene3D" id="3.50.50.60">
    <property type="entry name" value="FAD/NAD(P)-binding domain"/>
    <property type="match status" value="1"/>
</dbReference>
<dbReference type="PANTHER" id="PTHR42923:SF47">
    <property type="entry name" value="BLR3003 PROTEIN"/>
    <property type="match status" value="1"/>
</dbReference>
<dbReference type="InterPro" id="IPR002937">
    <property type="entry name" value="Amino_oxidase"/>
</dbReference>
<dbReference type="SUPFAM" id="SSF51905">
    <property type="entry name" value="FAD/NAD(P)-binding domain"/>
    <property type="match status" value="1"/>
</dbReference>
<protein>
    <submittedName>
        <fullName evidence="2">Phytoene desaturase</fullName>
    </submittedName>
</protein>
<gene>
    <name evidence="2" type="ORF">AA15669_1478</name>
</gene>
<dbReference type="Pfam" id="PF01593">
    <property type="entry name" value="Amino_oxidase"/>
    <property type="match status" value="1"/>
</dbReference>
<dbReference type="EMBL" id="BAQD01000043">
    <property type="protein sequence ID" value="GBQ07671.1"/>
    <property type="molecule type" value="Genomic_DNA"/>
</dbReference>
<proteinExistence type="predicted"/>
<dbReference type="InterPro" id="IPR036188">
    <property type="entry name" value="FAD/NAD-bd_sf"/>
</dbReference>
<feature type="domain" description="Amine oxidase" evidence="1">
    <location>
        <begin position="11"/>
        <end position="418"/>
    </location>
</feature>
<organism evidence="2 3">
    <name type="scientific">Saccharibacter floricola DSM 15669</name>
    <dbReference type="NCBI Taxonomy" id="1123227"/>
    <lineage>
        <taxon>Bacteria</taxon>
        <taxon>Pseudomonadati</taxon>
        <taxon>Pseudomonadota</taxon>
        <taxon>Alphaproteobacteria</taxon>
        <taxon>Acetobacterales</taxon>
        <taxon>Acetobacteraceae</taxon>
        <taxon>Saccharibacter</taxon>
    </lineage>
</organism>
<accession>A0ABQ0P087</accession>
<dbReference type="Proteomes" id="UP001062901">
    <property type="component" value="Unassembled WGS sequence"/>
</dbReference>
<comment type="caution">
    <text evidence="2">The sequence shown here is derived from an EMBL/GenBank/DDBJ whole genome shotgun (WGS) entry which is preliminary data.</text>
</comment>
<evidence type="ECO:0000259" key="1">
    <source>
        <dbReference type="Pfam" id="PF01593"/>
    </source>
</evidence>
<dbReference type="PANTHER" id="PTHR42923">
    <property type="entry name" value="PROTOPORPHYRINOGEN OXIDASE"/>
    <property type="match status" value="1"/>
</dbReference>
<dbReference type="Gene3D" id="3.90.660.20">
    <property type="entry name" value="Protoporphyrinogen oxidase, mitochondrial, domain 2"/>
    <property type="match status" value="1"/>
</dbReference>